<name>A0ABT6JLK0_9GAMM</name>
<keyword evidence="1" id="KW-0812">Transmembrane</keyword>
<proteinExistence type="predicted"/>
<accession>A0ABT6JLK0</accession>
<dbReference type="EMBL" id="JARXRN010000028">
    <property type="protein sequence ID" value="MDH5831547.1"/>
    <property type="molecule type" value="Genomic_DNA"/>
</dbReference>
<keyword evidence="1" id="KW-1133">Transmembrane helix</keyword>
<evidence type="ECO:0000256" key="1">
    <source>
        <dbReference type="SAM" id="Phobius"/>
    </source>
</evidence>
<reference evidence="2 3" key="1">
    <citation type="submission" date="2023-04" db="EMBL/GenBank/DDBJ databases">
        <title>Luteimonas sp. M1R5S18.</title>
        <authorList>
            <person name="Sun J.-Q."/>
        </authorList>
    </citation>
    <scope>NUCLEOTIDE SEQUENCE [LARGE SCALE GENOMIC DNA]</scope>
    <source>
        <strain evidence="2 3">M1R5S18</strain>
    </source>
</reference>
<dbReference type="Proteomes" id="UP001156831">
    <property type="component" value="Unassembled WGS sequence"/>
</dbReference>
<evidence type="ECO:0000313" key="3">
    <source>
        <dbReference type="Proteomes" id="UP001156831"/>
    </source>
</evidence>
<keyword evidence="1" id="KW-0472">Membrane</keyword>
<protein>
    <submittedName>
        <fullName evidence="2">Uncharacterized protein</fullName>
    </submittedName>
</protein>
<keyword evidence="3" id="KW-1185">Reference proteome</keyword>
<organism evidence="2 3">
    <name type="scientific">Luteimonas rhizosphaericola</name>
    <dbReference type="NCBI Taxonomy" id="3042024"/>
    <lineage>
        <taxon>Bacteria</taxon>
        <taxon>Pseudomonadati</taxon>
        <taxon>Pseudomonadota</taxon>
        <taxon>Gammaproteobacteria</taxon>
        <taxon>Lysobacterales</taxon>
        <taxon>Lysobacteraceae</taxon>
        <taxon>Luteimonas</taxon>
    </lineage>
</organism>
<comment type="caution">
    <text evidence="2">The sequence shown here is derived from an EMBL/GenBank/DDBJ whole genome shotgun (WGS) entry which is preliminary data.</text>
</comment>
<evidence type="ECO:0000313" key="2">
    <source>
        <dbReference type="EMBL" id="MDH5831547.1"/>
    </source>
</evidence>
<dbReference type="RefSeq" id="WP_280602510.1">
    <property type="nucleotide sequence ID" value="NZ_JARXRN010000028.1"/>
</dbReference>
<sequence length="46" mass="5448">MSRRGDDRDDGPGPWRRAWQGMGAWRWLWVALALVWLALIPLEVMR</sequence>
<gene>
    <name evidence="2" type="ORF">QFW80_13575</name>
</gene>
<feature type="transmembrane region" description="Helical" evidence="1">
    <location>
        <begin position="24"/>
        <end position="42"/>
    </location>
</feature>